<reference evidence="1" key="1">
    <citation type="submission" date="2020-05" db="EMBL/GenBank/DDBJ databases">
        <authorList>
            <person name="Chiriac C."/>
            <person name="Salcher M."/>
            <person name="Ghai R."/>
            <person name="Kavagutti S V."/>
        </authorList>
    </citation>
    <scope>NUCLEOTIDE SEQUENCE</scope>
</reference>
<dbReference type="EMBL" id="LR798281">
    <property type="protein sequence ID" value="CAB5219933.1"/>
    <property type="molecule type" value="Genomic_DNA"/>
</dbReference>
<gene>
    <name evidence="1" type="ORF">UFOVP232_7</name>
</gene>
<evidence type="ECO:0000313" key="1">
    <source>
        <dbReference type="EMBL" id="CAB5219933.1"/>
    </source>
</evidence>
<accession>A0A6J7WY11</accession>
<name>A0A6J7WY11_9CAUD</name>
<protein>
    <submittedName>
        <fullName evidence="1">Uncharacterized protein</fullName>
    </submittedName>
</protein>
<organism evidence="1">
    <name type="scientific">uncultured Caudovirales phage</name>
    <dbReference type="NCBI Taxonomy" id="2100421"/>
    <lineage>
        <taxon>Viruses</taxon>
        <taxon>Duplodnaviria</taxon>
        <taxon>Heunggongvirae</taxon>
        <taxon>Uroviricota</taxon>
        <taxon>Caudoviricetes</taxon>
        <taxon>Peduoviridae</taxon>
        <taxon>Maltschvirus</taxon>
        <taxon>Maltschvirus maltsch</taxon>
    </lineage>
</organism>
<sequence>MTTEFKGLTALRVAIPMVPVGHPKYEWKATGDVQSTWRKYGWKPLSEQAKRTTRVKPTTETV</sequence>
<proteinExistence type="predicted"/>